<evidence type="ECO:0000313" key="1">
    <source>
        <dbReference type="EMBL" id="CAF0768102.1"/>
    </source>
</evidence>
<evidence type="ECO:0000313" key="3">
    <source>
        <dbReference type="Proteomes" id="UP000663860"/>
    </source>
</evidence>
<dbReference type="Proteomes" id="UP000663860">
    <property type="component" value="Unassembled WGS sequence"/>
</dbReference>
<dbReference type="EMBL" id="CAJNOE010000030">
    <property type="protein sequence ID" value="CAF0768102.1"/>
    <property type="molecule type" value="Genomic_DNA"/>
</dbReference>
<gene>
    <name evidence="1" type="ORF">IZO911_LOCUS5115</name>
    <name evidence="2" type="ORF">KXQ929_LOCUS18591</name>
</gene>
<reference evidence="1" key="1">
    <citation type="submission" date="2021-02" db="EMBL/GenBank/DDBJ databases">
        <authorList>
            <person name="Nowell W R."/>
        </authorList>
    </citation>
    <scope>NUCLEOTIDE SEQUENCE</scope>
</reference>
<dbReference type="Proteomes" id="UP000663868">
    <property type="component" value="Unassembled WGS sequence"/>
</dbReference>
<accession>A0A813QL02</accession>
<evidence type="ECO:0000313" key="2">
    <source>
        <dbReference type="EMBL" id="CAF3826689.1"/>
    </source>
</evidence>
<dbReference type="EMBL" id="CAJOBB010001220">
    <property type="protein sequence ID" value="CAF3826689.1"/>
    <property type="molecule type" value="Genomic_DNA"/>
</dbReference>
<organism evidence="1 3">
    <name type="scientific">Adineta steineri</name>
    <dbReference type="NCBI Taxonomy" id="433720"/>
    <lineage>
        <taxon>Eukaryota</taxon>
        <taxon>Metazoa</taxon>
        <taxon>Spiralia</taxon>
        <taxon>Gnathifera</taxon>
        <taxon>Rotifera</taxon>
        <taxon>Eurotatoria</taxon>
        <taxon>Bdelloidea</taxon>
        <taxon>Adinetida</taxon>
        <taxon>Adinetidae</taxon>
        <taxon>Adineta</taxon>
    </lineage>
</organism>
<name>A0A813QL02_9BILA</name>
<comment type="caution">
    <text evidence="1">The sequence shown here is derived from an EMBL/GenBank/DDBJ whole genome shotgun (WGS) entry which is preliminary data.</text>
</comment>
<proteinExistence type="predicted"/>
<sequence length="94" mass="10081">MVDFYINNEVRCRGPKSLGGGAHVLMQLSLLEDYVLAAFVLVSSCVAPRSSSILPIGSFTSKQMSPEDCFGTKDVTPLGKILDIPAQVNLGAMY</sequence>
<protein>
    <submittedName>
        <fullName evidence="1">Uncharacterized protein</fullName>
    </submittedName>
</protein>
<dbReference type="AlphaFoldDB" id="A0A813QL02"/>